<gene>
    <name evidence="2" type="primary">mlaD</name>
    <name evidence="2" type="ORF">Kalk_17235</name>
</gene>
<dbReference type="EMBL" id="CP022684">
    <property type="protein sequence ID" value="AUM14062.1"/>
    <property type="molecule type" value="Genomic_DNA"/>
</dbReference>
<dbReference type="GO" id="GO:0005543">
    <property type="term" value="F:phospholipid binding"/>
    <property type="evidence" value="ECO:0007669"/>
    <property type="project" value="TreeGrafter"/>
</dbReference>
<dbReference type="RefSeq" id="WP_101895437.1">
    <property type="nucleotide sequence ID" value="NZ_CP022684.1"/>
</dbReference>
<dbReference type="AlphaFoldDB" id="A0A2K9LP49"/>
<reference evidence="3" key="1">
    <citation type="submission" date="2017-08" db="EMBL/GenBank/DDBJ databases">
        <title>Direct submision.</title>
        <authorList>
            <person name="Kim S.-J."/>
            <person name="Rhee S.-K."/>
        </authorList>
    </citation>
    <scope>NUCLEOTIDE SEQUENCE [LARGE SCALE GENOMIC DNA]</scope>
    <source>
        <strain evidence="3">GI5</strain>
    </source>
</reference>
<dbReference type="InterPro" id="IPR003399">
    <property type="entry name" value="Mce/MlaD"/>
</dbReference>
<dbReference type="OrthoDB" id="9788420at2"/>
<feature type="domain" description="Mce/MlaD" evidence="1">
    <location>
        <begin position="40"/>
        <end position="117"/>
    </location>
</feature>
<dbReference type="Pfam" id="PF02470">
    <property type="entry name" value="MlaD"/>
    <property type="match status" value="1"/>
</dbReference>
<dbReference type="InterPro" id="IPR030970">
    <property type="entry name" value="ABC_MlaD"/>
</dbReference>
<dbReference type="NCBIfam" id="TIGR04430">
    <property type="entry name" value="OM_asym_MlaD"/>
    <property type="match status" value="1"/>
</dbReference>
<dbReference type="KEGG" id="kak:Kalk_17235"/>
<proteinExistence type="predicted"/>
<organism evidence="2 3">
    <name type="scientific">Ketobacter alkanivorans</name>
    <dbReference type="NCBI Taxonomy" id="1917421"/>
    <lineage>
        <taxon>Bacteria</taxon>
        <taxon>Pseudomonadati</taxon>
        <taxon>Pseudomonadota</taxon>
        <taxon>Gammaproteobacteria</taxon>
        <taxon>Pseudomonadales</taxon>
        <taxon>Ketobacteraceae</taxon>
        <taxon>Ketobacter</taxon>
    </lineage>
</organism>
<dbReference type="PANTHER" id="PTHR33371:SF4">
    <property type="entry name" value="INTERMEMBRANE PHOSPHOLIPID TRANSPORT SYSTEM BINDING PROTEIN MLAD"/>
    <property type="match status" value="1"/>
</dbReference>
<dbReference type="PANTHER" id="PTHR33371">
    <property type="entry name" value="INTERMEMBRANE PHOSPHOLIPID TRANSPORT SYSTEM BINDING PROTEIN MLAD-RELATED"/>
    <property type="match status" value="1"/>
</dbReference>
<evidence type="ECO:0000313" key="2">
    <source>
        <dbReference type="EMBL" id="AUM14062.1"/>
    </source>
</evidence>
<dbReference type="InterPro" id="IPR052336">
    <property type="entry name" value="MlaD_Phospholipid_Transporter"/>
</dbReference>
<accession>A0A2K9LP49</accession>
<protein>
    <submittedName>
        <fullName evidence="2">Outer membrane lipid asymmetry maintenance protein MlaD</fullName>
    </submittedName>
</protein>
<dbReference type="Proteomes" id="UP000235116">
    <property type="component" value="Chromosome"/>
</dbReference>
<name>A0A2K9LP49_9GAMM</name>
<evidence type="ECO:0000259" key="1">
    <source>
        <dbReference type="Pfam" id="PF02470"/>
    </source>
</evidence>
<dbReference type="GO" id="GO:0005548">
    <property type="term" value="F:phospholipid transporter activity"/>
    <property type="evidence" value="ECO:0007669"/>
    <property type="project" value="TreeGrafter"/>
</dbReference>
<evidence type="ECO:0000313" key="3">
    <source>
        <dbReference type="Proteomes" id="UP000235116"/>
    </source>
</evidence>
<sequence length="154" mass="16623">MRMRTLELAVGGFMLIGLLAIIFLALRVSGLSMNSAEEVYRISAKFENIGGLTARAKVTMAGVTIGRVTNIYLDREDFVGVVEMEIYKNVDNLSSDTSAAILTAGVLGEKYIGLSQGAELENLVEGSEIYNTQSALVLEDLIAKFLVGRVSDEP</sequence>
<keyword evidence="3" id="KW-1185">Reference proteome</keyword>